<dbReference type="InterPro" id="IPR050226">
    <property type="entry name" value="NagZ_Beta-hexosaminidase"/>
</dbReference>
<evidence type="ECO:0000313" key="10">
    <source>
        <dbReference type="Proteomes" id="UP000318693"/>
    </source>
</evidence>
<evidence type="ECO:0000256" key="5">
    <source>
        <dbReference type="ARBA" id="ARBA00023295"/>
    </source>
</evidence>
<protein>
    <recommendedName>
        <fullName evidence="3">beta-N-acetylhexosaminidase</fullName>
        <ecNumber evidence="3">3.2.1.52</ecNumber>
    </recommendedName>
</protein>
<dbReference type="AlphaFoldDB" id="A0A552WPP6"/>
<dbReference type="SUPFAM" id="SSF51445">
    <property type="entry name" value="(Trans)glycosidases"/>
    <property type="match status" value="1"/>
</dbReference>
<dbReference type="InterPro" id="IPR019800">
    <property type="entry name" value="Glyco_hydro_3_AS"/>
</dbReference>
<keyword evidence="4" id="KW-0378">Hydrolase</keyword>
<dbReference type="Gene3D" id="3.20.20.300">
    <property type="entry name" value="Glycoside hydrolase, family 3, N-terminal domain"/>
    <property type="match status" value="1"/>
</dbReference>
<feature type="region of interest" description="Disordered" evidence="6">
    <location>
        <begin position="35"/>
        <end position="66"/>
    </location>
</feature>
<dbReference type="PANTHER" id="PTHR30480:SF13">
    <property type="entry name" value="BETA-HEXOSAMINIDASE"/>
    <property type="match status" value="1"/>
</dbReference>
<proteinExistence type="inferred from homology"/>
<evidence type="ECO:0000256" key="7">
    <source>
        <dbReference type="SAM" id="SignalP"/>
    </source>
</evidence>
<evidence type="ECO:0000259" key="8">
    <source>
        <dbReference type="Pfam" id="PF00933"/>
    </source>
</evidence>
<dbReference type="EC" id="3.2.1.52" evidence="3"/>
<dbReference type="PROSITE" id="PS00775">
    <property type="entry name" value="GLYCOSYL_HYDROL_F3"/>
    <property type="match status" value="1"/>
</dbReference>
<gene>
    <name evidence="9" type="ORF">FJ693_13435</name>
</gene>
<feature type="domain" description="Glycoside hydrolase family 3 N-terminal" evidence="8">
    <location>
        <begin position="97"/>
        <end position="409"/>
    </location>
</feature>
<keyword evidence="7" id="KW-0732">Signal</keyword>
<evidence type="ECO:0000256" key="3">
    <source>
        <dbReference type="ARBA" id="ARBA00012663"/>
    </source>
</evidence>
<dbReference type="InterPro" id="IPR001764">
    <property type="entry name" value="Glyco_hydro_3_N"/>
</dbReference>
<dbReference type="GO" id="GO:0005975">
    <property type="term" value="P:carbohydrate metabolic process"/>
    <property type="evidence" value="ECO:0007669"/>
    <property type="project" value="InterPro"/>
</dbReference>
<dbReference type="GO" id="GO:0009254">
    <property type="term" value="P:peptidoglycan turnover"/>
    <property type="evidence" value="ECO:0007669"/>
    <property type="project" value="TreeGrafter"/>
</dbReference>
<dbReference type="InterPro" id="IPR017853">
    <property type="entry name" value="GH"/>
</dbReference>
<comment type="catalytic activity">
    <reaction evidence="1">
        <text>Hydrolysis of terminal non-reducing N-acetyl-D-hexosamine residues in N-acetyl-beta-D-hexosaminides.</text>
        <dbReference type="EC" id="3.2.1.52"/>
    </reaction>
</comment>
<dbReference type="Proteomes" id="UP000318693">
    <property type="component" value="Unassembled WGS sequence"/>
</dbReference>
<keyword evidence="10" id="KW-1185">Reference proteome</keyword>
<sequence length="445" mass="43883">MSSPARTVRPRLRRARALVTAAAAAAALCACAGQAGGGEPTTTAPSTPSPSPTLQPYAHPWGPSPEAVAAATQDAAAMTSAEVAGQVIVGRLQGTDPAVAADLVAELHLAGVMITGGSVASLEQVLALTGGVHEAVAADGRNWPALVSTDNEGGSVQRMSGDTGPWTTFPAFAVAGRALEGAGTEGGDATGIIADAYAGMATELRASGVTVDWAPVADVTVPGQDVTIGSRAAGADPDVVARVVTAALEGFLDGGVLPAVKHFPGHGSLTADSHAALPVQAATDAELRAHDLPPFQAAVAAGVPMVMLGHIDVTAWDPGTPASVSPAAYRVLRDEIGFSGVTVTDSLGMGALNAVGGPGEVAVAALAAGADLLLNPADNYAAHAAVVAALEDGTLDRDAVDAAAGRVIAMMRYQVELADQAGPVGPEDVGTAEEAAAALAAAGER</sequence>
<dbReference type="Pfam" id="PF00933">
    <property type="entry name" value="Glyco_hydro_3"/>
    <property type="match status" value="1"/>
</dbReference>
<feature type="chain" id="PRO_5021738303" description="beta-N-acetylhexosaminidase" evidence="7">
    <location>
        <begin position="33"/>
        <end position="445"/>
    </location>
</feature>
<accession>A0A552WPP6</accession>
<evidence type="ECO:0000256" key="6">
    <source>
        <dbReference type="SAM" id="MobiDB-lite"/>
    </source>
</evidence>
<evidence type="ECO:0000256" key="1">
    <source>
        <dbReference type="ARBA" id="ARBA00001231"/>
    </source>
</evidence>
<dbReference type="PROSITE" id="PS51257">
    <property type="entry name" value="PROKAR_LIPOPROTEIN"/>
    <property type="match status" value="1"/>
</dbReference>
<evidence type="ECO:0000256" key="4">
    <source>
        <dbReference type="ARBA" id="ARBA00022801"/>
    </source>
</evidence>
<dbReference type="InterPro" id="IPR036962">
    <property type="entry name" value="Glyco_hydro_3_N_sf"/>
</dbReference>
<dbReference type="PANTHER" id="PTHR30480">
    <property type="entry name" value="BETA-HEXOSAMINIDASE-RELATED"/>
    <property type="match status" value="1"/>
</dbReference>
<comment type="caution">
    <text evidence="9">The sequence shown here is derived from an EMBL/GenBank/DDBJ whole genome shotgun (WGS) entry which is preliminary data.</text>
</comment>
<organism evidence="9 10">
    <name type="scientific">Georgenia yuyongxinii</name>
    <dbReference type="NCBI Taxonomy" id="2589797"/>
    <lineage>
        <taxon>Bacteria</taxon>
        <taxon>Bacillati</taxon>
        <taxon>Actinomycetota</taxon>
        <taxon>Actinomycetes</taxon>
        <taxon>Micrococcales</taxon>
        <taxon>Bogoriellaceae</taxon>
        <taxon>Georgenia</taxon>
    </lineage>
</organism>
<dbReference type="GO" id="GO:0004563">
    <property type="term" value="F:beta-N-acetylhexosaminidase activity"/>
    <property type="evidence" value="ECO:0007669"/>
    <property type="project" value="UniProtKB-EC"/>
</dbReference>
<evidence type="ECO:0000256" key="2">
    <source>
        <dbReference type="ARBA" id="ARBA00005336"/>
    </source>
</evidence>
<evidence type="ECO:0000313" key="9">
    <source>
        <dbReference type="EMBL" id="TRW44473.1"/>
    </source>
</evidence>
<name>A0A552WPP6_9MICO</name>
<comment type="similarity">
    <text evidence="2">Belongs to the glycosyl hydrolase 3 family.</text>
</comment>
<dbReference type="EMBL" id="VJXR01000043">
    <property type="protein sequence ID" value="TRW44473.1"/>
    <property type="molecule type" value="Genomic_DNA"/>
</dbReference>
<reference evidence="9 10" key="1">
    <citation type="submission" date="2019-07" db="EMBL/GenBank/DDBJ databases">
        <title>Georgenia wutianyii sp. nov. and Georgenia *** sp. nov. isolated from plateau pika (Ochotona curzoniae) in the Qinghai-Tibet plateau of China.</title>
        <authorList>
            <person name="Tian Z."/>
        </authorList>
    </citation>
    <scope>NUCLEOTIDE SEQUENCE [LARGE SCALE GENOMIC DNA]</scope>
    <source>
        <strain evidence="9 10">Z446</strain>
    </source>
</reference>
<feature type="signal peptide" evidence="7">
    <location>
        <begin position="1"/>
        <end position="32"/>
    </location>
</feature>
<keyword evidence="5" id="KW-0326">Glycosidase</keyword>